<dbReference type="PANTHER" id="PTHR32089">
    <property type="entry name" value="METHYL-ACCEPTING CHEMOTAXIS PROTEIN MCPB"/>
    <property type="match status" value="1"/>
</dbReference>
<dbReference type="eggNOG" id="COG0840">
    <property type="taxonomic scope" value="Bacteria"/>
</dbReference>
<dbReference type="InterPro" id="IPR004089">
    <property type="entry name" value="MCPsignal_dom"/>
</dbReference>
<dbReference type="OrthoDB" id="9765776at2"/>
<dbReference type="PROSITE" id="PS50111">
    <property type="entry name" value="CHEMOTAXIS_TRANSDUC_2"/>
    <property type="match status" value="1"/>
</dbReference>
<dbReference type="NCBIfam" id="TIGR00229">
    <property type="entry name" value="sensory_box"/>
    <property type="match status" value="1"/>
</dbReference>
<reference evidence="6 7" key="2">
    <citation type="journal article" date="2002" name="Nucleic Acids Res.">
        <title>Genome sequence of Oceanobacillus iheyensis isolated from the Iheya Ridge and its unexpected adaptive capabilities to extreme environments.</title>
        <authorList>
            <person name="Takami H."/>
            <person name="Takaki Y."/>
            <person name="Uchiyama I."/>
        </authorList>
    </citation>
    <scope>NUCLEOTIDE SEQUENCE [LARGE SCALE GENOMIC DNA]</scope>
    <source>
        <strain evidence="7">DSM 14371 / CIP 107618 / JCM 11309 / KCTC 3954 / HTE831</strain>
    </source>
</reference>
<dbReference type="GO" id="GO:0016020">
    <property type="term" value="C:membrane"/>
    <property type="evidence" value="ECO:0007669"/>
    <property type="project" value="InterPro"/>
</dbReference>
<gene>
    <name evidence="6" type="ordered locus">OB1257</name>
</gene>
<protein>
    <submittedName>
        <fullName evidence="6">Methyl-accepting chemotaxis protein</fullName>
    </submittedName>
</protein>
<sequence>MTLMENKDKMDNLVVQALESNLAIIRFDLTKRVAFVNDNFAEALGYKREELLGMHHHMFCFDTFVQSEDYELFWNRLFSGKSYQNKIKRKDANGKPIWLEVTYMPVFDEDNKVVAISKIATNVTEREEKVQSLAYEFKEVAQGINEKSTSGTKNIHLLTESFQSVSEIMDKNGEMITTFLAQTDEINSIVTTVKRIARQTKLLALNAAIEAAHAGEFGKGFNVVANEVKKLAGDVEDSVVDISNIVDAITNGSHQIKDGALQIEVNIENSQDHLNRTIEDFEEISSTSQILNERSNSFNNLF</sequence>
<feature type="domain" description="PAC" evidence="5">
    <location>
        <begin position="81"/>
        <end position="135"/>
    </location>
</feature>
<dbReference type="Gene3D" id="1.10.287.950">
    <property type="entry name" value="Methyl-accepting chemotaxis protein"/>
    <property type="match status" value="1"/>
</dbReference>
<feature type="domain" description="PAS" evidence="4">
    <location>
        <begin position="10"/>
        <end position="90"/>
    </location>
</feature>
<evidence type="ECO:0000313" key="7">
    <source>
        <dbReference type="Proteomes" id="UP000000822"/>
    </source>
</evidence>
<dbReference type="InterPro" id="IPR001610">
    <property type="entry name" value="PAC"/>
</dbReference>
<dbReference type="Gene3D" id="3.30.450.20">
    <property type="entry name" value="PAS domain"/>
    <property type="match status" value="1"/>
</dbReference>
<dbReference type="KEGG" id="oih:OB1257"/>
<reference evidence="6 7" key="1">
    <citation type="journal article" date="2001" name="FEMS Microbiol. Lett.">
        <title>Oceanobacillus iheyensis gen. nov., sp. nov., a deep-sea extremely halotolerant and alkaliphilic species isolated from a depth of 1050 m on the Iheya Ridge.</title>
        <authorList>
            <person name="Lu J."/>
            <person name="Nogi Y."/>
            <person name="Takami H."/>
        </authorList>
    </citation>
    <scope>NUCLEOTIDE SEQUENCE [LARGE SCALE GENOMIC DNA]</scope>
    <source>
        <strain evidence="7">DSM 14371 / CIP 107618 / JCM 11309 / KCTC 3954 / HTE831</strain>
    </source>
</reference>
<dbReference type="PROSITE" id="PS50112">
    <property type="entry name" value="PAS"/>
    <property type="match status" value="1"/>
</dbReference>
<dbReference type="SMART" id="SM00086">
    <property type="entry name" value="PAC"/>
    <property type="match status" value="1"/>
</dbReference>
<dbReference type="CDD" id="cd00130">
    <property type="entry name" value="PAS"/>
    <property type="match status" value="1"/>
</dbReference>
<accession>Q8ERP4</accession>
<dbReference type="PANTHER" id="PTHR32089:SF112">
    <property type="entry name" value="LYSOZYME-LIKE PROTEIN-RELATED"/>
    <property type="match status" value="1"/>
</dbReference>
<dbReference type="Pfam" id="PF08448">
    <property type="entry name" value="PAS_4"/>
    <property type="match status" value="1"/>
</dbReference>
<dbReference type="RefSeq" id="WP_011065659.1">
    <property type="nucleotide sequence ID" value="NC_004193.1"/>
</dbReference>
<organism evidence="6 7">
    <name type="scientific">Oceanobacillus iheyensis (strain DSM 14371 / CIP 107618 / JCM 11309 / KCTC 3954 / HTE831)</name>
    <dbReference type="NCBI Taxonomy" id="221109"/>
    <lineage>
        <taxon>Bacteria</taxon>
        <taxon>Bacillati</taxon>
        <taxon>Bacillota</taxon>
        <taxon>Bacilli</taxon>
        <taxon>Bacillales</taxon>
        <taxon>Bacillaceae</taxon>
        <taxon>Oceanobacillus</taxon>
    </lineage>
</organism>
<dbReference type="PROSITE" id="PS50113">
    <property type="entry name" value="PAC"/>
    <property type="match status" value="1"/>
</dbReference>
<evidence type="ECO:0000259" key="5">
    <source>
        <dbReference type="PROSITE" id="PS50113"/>
    </source>
</evidence>
<dbReference type="Pfam" id="PF00015">
    <property type="entry name" value="MCPsignal"/>
    <property type="match status" value="1"/>
</dbReference>
<dbReference type="PhylomeDB" id="Q8ERP4"/>
<dbReference type="AlphaFoldDB" id="Q8ERP4"/>
<feature type="domain" description="Methyl-accepting transducer" evidence="3">
    <location>
        <begin position="115"/>
        <end position="302"/>
    </location>
</feature>
<dbReference type="EMBL" id="BA000028">
    <property type="protein sequence ID" value="BAC13213.1"/>
    <property type="molecule type" value="Genomic_DNA"/>
</dbReference>
<dbReference type="InterPro" id="IPR035965">
    <property type="entry name" value="PAS-like_dom_sf"/>
</dbReference>
<evidence type="ECO:0000259" key="4">
    <source>
        <dbReference type="PROSITE" id="PS50112"/>
    </source>
</evidence>
<dbReference type="InterPro" id="IPR013656">
    <property type="entry name" value="PAS_4"/>
</dbReference>
<dbReference type="HOGENOM" id="CLU_000445_107_26_9"/>
<dbReference type="Proteomes" id="UP000000822">
    <property type="component" value="Chromosome"/>
</dbReference>
<dbReference type="GO" id="GO:0007165">
    <property type="term" value="P:signal transduction"/>
    <property type="evidence" value="ECO:0007669"/>
    <property type="project" value="UniProtKB-KW"/>
</dbReference>
<proteinExistence type="predicted"/>
<dbReference type="InterPro" id="IPR000700">
    <property type="entry name" value="PAS-assoc_C"/>
</dbReference>
<evidence type="ECO:0000313" key="6">
    <source>
        <dbReference type="EMBL" id="BAC13213.1"/>
    </source>
</evidence>
<evidence type="ECO:0000259" key="3">
    <source>
        <dbReference type="PROSITE" id="PS50111"/>
    </source>
</evidence>
<keyword evidence="7" id="KW-1185">Reference proteome</keyword>
<dbReference type="SMART" id="SM00283">
    <property type="entry name" value="MA"/>
    <property type="match status" value="1"/>
</dbReference>
<evidence type="ECO:0000256" key="2">
    <source>
        <dbReference type="PROSITE-ProRule" id="PRU00284"/>
    </source>
</evidence>
<dbReference type="InterPro" id="IPR000014">
    <property type="entry name" value="PAS"/>
</dbReference>
<name>Q8ERP4_OCEIH</name>
<keyword evidence="1 2" id="KW-0807">Transducer</keyword>
<evidence type="ECO:0000256" key="1">
    <source>
        <dbReference type="ARBA" id="ARBA00023224"/>
    </source>
</evidence>
<dbReference type="STRING" id="221109.gene:10733497"/>
<dbReference type="SUPFAM" id="SSF58104">
    <property type="entry name" value="Methyl-accepting chemotaxis protein (MCP) signaling domain"/>
    <property type="match status" value="1"/>
</dbReference>
<dbReference type="SUPFAM" id="SSF55785">
    <property type="entry name" value="PYP-like sensor domain (PAS domain)"/>
    <property type="match status" value="1"/>
</dbReference>